<reference evidence="11" key="1">
    <citation type="journal article" date="2018" name="Gigascience">
        <title>Genome assembly of the Pink Ipe (Handroanthus impetiginosus, Bignoniaceae), a highly valued, ecologically keystone Neotropical timber forest tree.</title>
        <authorList>
            <person name="Silva-Junior O.B."/>
            <person name="Grattapaglia D."/>
            <person name="Novaes E."/>
            <person name="Collevatti R.G."/>
        </authorList>
    </citation>
    <scope>NUCLEOTIDE SEQUENCE [LARGE SCALE GENOMIC DNA]</scope>
    <source>
        <strain evidence="11">cv. UFG-1</strain>
    </source>
</reference>
<dbReference type="GO" id="GO:0043531">
    <property type="term" value="F:ADP binding"/>
    <property type="evidence" value="ECO:0007669"/>
    <property type="project" value="InterPro"/>
</dbReference>
<dbReference type="EMBL" id="NKXS01003228">
    <property type="protein sequence ID" value="PIN10416.1"/>
    <property type="molecule type" value="Genomic_DNA"/>
</dbReference>
<evidence type="ECO:0000256" key="4">
    <source>
        <dbReference type="ARBA" id="ARBA00022741"/>
    </source>
</evidence>
<evidence type="ECO:0000256" key="5">
    <source>
        <dbReference type="ARBA" id="ARBA00022821"/>
    </source>
</evidence>
<organism evidence="10 11">
    <name type="scientific">Handroanthus impetiginosus</name>
    <dbReference type="NCBI Taxonomy" id="429701"/>
    <lineage>
        <taxon>Eukaryota</taxon>
        <taxon>Viridiplantae</taxon>
        <taxon>Streptophyta</taxon>
        <taxon>Embryophyta</taxon>
        <taxon>Tracheophyta</taxon>
        <taxon>Spermatophyta</taxon>
        <taxon>Magnoliopsida</taxon>
        <taxon>eudicotyledons</taxon>
        <taxon>Gunneridae</taxon>
        <taxon>Pentapetalae</taxon>
        <taxon>asterids</taxon>
        <taxon>lamiids</taxon>
        <taxon>Lamiales</taxon>
        <taxon>Bignoniaceae</taxon>
        <taxon>Crescentiina</taxon>
        <taxon>Tabebuia alliance</taxon>
        <taxon>Handroanthus</taxon>
    </lineage>
</organism>
<proteinExistence type="inferred from homology"/>
<protein>
    <recommendedName>
        <fullName evidence="12">NB-ARC domain-containing protein</fullName>
    </recommendedName>
</protein>
<dbReference type="SUPFAM" id="SSF52540">
    <property type="entry name" value="P-loop containing nucleoside triphosphate hydrolases"/>
    <property type="match status" value="1"/>
</dbReference>
<gene>
    <name evidence="10" type="ORF">CDL12_16991</name>
</gene>
<evidence type="ECO:0000256" key="1">
    <source>
        <dbReference type="ARBA" id="ARBA00008894"/>
    </source>
</evidence>
<dbReference type="STRING" id="429701.A0A2G9GYQ5"/>
<evidence type="ECO:0000256" key="7">
    <source>
        <dbReference type="SAM" id="MobiDB-lite"/>
    </source>
</evidence>
<feature type="compositionally biased region" description="Polar residues" evidence="7">
    <location>
        <begin position="148"/>
        <end position="159"/>
    </location>
</feature>
<dbReference type="Gene3D" id="1.20.5.4130">
    <property type="match status" value="1"/>
</dbReference>
<feature type="domain" description="Disease resistance N-terminal" evidence="9">
    <location>
        <begin position="6"/>
        <end position="89"/>
    </location>
</feature>
<keyword evidence="11" id="KW-1185">Reference proteome</keyword>
<evidence type="ECO:0000259" key="8">
    <source>
        <dbReference type="Pfam" id="PF00931"/>
    </source>
</evidence>
<dbReference type="InterPro" id="IPR038005">
    <property type="entry name" value="RX-like_CC"/>
</dbReference>
<evidence type="ECO:0000256" key="3">
    <source>
        <dbReference type="ARBA" id="ARBA00022737"/>
    </source>
</evidence>
<dbReference type="Proteomes" id="UP000231279">
    <property type="component" value="Unassembled WGS sequence"/>
</dbReference>
<dbReference type="InterPro" id="IPR027417">
    <property type="entry name" value="P-loop_NTPase"/>
</dbReference>
<feature type="region of interest" description="Disordered" evidence="7">
    <location>
        <begin position="140"/>
        <end position="159"/>
    </location>
</feature>
<dbReference type="OrthoDB" id="909078at2759"/>
<keyword evidence="4" id="KW-0547">Nucleotide-binding</keyword>
<comment type="similarity">
    <text evidence="1">Belongs to the disease resistance NB-LRR family.</text>
</comment>
<evidence type="ECO:0000256" key="2">
    <source>
        <dbReference type="ARBA" id="ARBA00022614"/>
    </source>
</evidence>
<keyword evidence="5" id="KW-0611">Plant defense</keyword>
<dbReference type="PANTHER" id="PTHR19338">
    <property type="entry name" value="TRANSLOCASE OF INNER MITOCHONDRIAL MEMBRANE 13 HOMOLOG"/>
    <property type="match status" value="1"/>
</dbReference>
<evidence type="ECO:0000259" key="9">
    <source>
        <dbReference type="Pfam" id="PF18052"/>
    </source>
</evidence>
<dbReference type="PANTHER" id="PTHR19338:SF66">
    <property type="entry name" value="NB-ARC DOMAIN-CONTAINING PROTEIN"/>
    <property type="match status" value="1"/>
</dbReference>
<evidence type="ECO:0000256" key="6">
    <source>
        <dbReference type="ARBA" id="ARBA00022840"/>
    </source>
</evidence>
<comment type="caution">
    <text evidence="10">The sequence shown here is derived from an EMBL/GenBank/DDBJ whole genome shotgun (WGS) entry which is preliminary data.</text>
</comment>
<evidence type="ECO:0000313" key="11">
    <source>
        <dbReference type="Proteomes" id="UP000231279"/>
    </source>
</evidence>
<keyword evidence="3" id="KW-0677">Repeat</keyword>
<keyword evidence="2" id="KW-0433">Leucine-rich repeat</keyword>
<dbReference type="InterPro" id="IPR002182">
    <property type="entry name" value="NB-ARC"/>
</dbReference>
<dbReference type="Gene3D" id="3.40.50.300">
    <property type="entry name" value="P-loop containing nucleotide triphosphate hydrolases"/>
    <property type="match status" value="1"/>
</dbReference>
<keyword evidence="6" id="KW-0067">ATP-binding</keyword>
<dbReference type="InterPro" id="IPR041118">
    <property type="entry name" value="Rx_N"/>
</dbReference>
<evidence type="ECO:0000313" key="10">
    <source>
        <dbReference type="EMBL" id="PIN10416.1"/>
    </source>
</evidence>
<dbReference type="CDD" id="cd14798">
    <property type="entry name" value="RX-CC_like"/>
    <property type="match status" value="1"/>
</dbReference>
<dbReference type="GO" id="GO:0005524">
    <property type="term" value="F:ATP binding"/>
    <property type="evidence" value="ECO:0007669"/>
    <property type="project" value="UniProtKB-KW"/>
</dbReference>
<feature type="domain" description="NB-ARC" evidence="8">
    <location>
        <begin position="199"/>
        <end position="306"/>
    </location>
</feature>
<dbReference type="AlphaFoldDB" id="A0A2G9GYQ5"/>
<accession>A0A2G9GYQ5</accession>
<name>A0A2G9GYQ5_9LAMI</name>
<sequence length="310" mass="36001">MSEAVVVSIALHTLQNLLLEELKFLYGVSHQIKDLQKELKELKYFLEDVDKLQHESESVRNWIREVRHLSHRAEDVTETYVVQVCSERRGKFMRHLLARFPCILNVLSGSLLHRIGSKISGIKSNIGRVRKNMKEHSKIRRTIKGETSDANSKDPNQQWQRQTYPVEIEDCFVGRENELKRLISLITDDKEHRVIAIWGPVLEDVLKQLIQHKREDIPNMSNGELIQQLCQIQKAKRCMVVLDDLREIDNWEYLKNAFLVEGLNSKILLTTRNKNVANMVFTFKVGLLCIDDGVKLLMKKAFPHKNCIPG</sequence>
<evidence type="ECO:0008006" key="12">
    <source>
        <dbReference type="Google" id="ProtNLM"/>
    </source>
</evidence>
<dbReference type="GO" id="GO:0006952">
    <property type="term" value="P:defense response"/>
    <property type="evidence" value="ECO:0007669"/>
    <property type="project" value="UniProtKB-KW"/>
</dbReference>
<dbReference type="Pfam" id="PF00931">
    <property type="entry name" value="NB-ARC"/>
    <property type="match status" value="1"/>
</dbReference>
<dbReference type="Pfam" id="PF18052">
    <property type="entry name" value="Rx_N"/>
    <property type="match status" value="1"/>
</dbReference>